<proteinExistence type="predicted"/>
<dbReference type="Pfam" id="PF09548">
    <property type="entry name" value="Spore_III_AB"/>
    <property type="match status" value="1"/>
</dbReference>
<evidence type="ECO:0000313" key="2">
    <source>
        <dbReference type="EMBL" id="MEQ2472092.1"/>
    </source>
</evidence>
<feature type="coiled-coil region" evidence="1">
    <location>
        <begin position="128"/>
        <end position="155"/>
    </location>
</feature>
<organism evidence="2 3">
    <name type="scientific">Laedolimicola intestinihominis</name>
    <dbReference type="NCBI Taxonomy" id="3133166"/>
    <lineage>
        <taxon>Bacteria</taxon>
        <taxon>Bacillati</taxon>
        <taxon>Bacillota</taxon>
        <taxon>Clostridia</taxon>
        <taxon>Lachnospirales</taxon>
        <taxon>Lachnospiraceae</taxon>
        <taxon>Laedolimicola</taxon>
    </lineage>
</organism>
<dbReference type="PIRSF" id="PIRSF021435">
    <property type="entry name" value="SpoIIIAB"/>
    <property type="match status" value="1"/>
</dbReference>
<name>A0ABV1FFB5_9FIRM</name>
<gene>
    <name evidence="2" type="ORF">WMO29_06255</name>
</gene>
<keyword evidence="1" id="KW-0175">Coiled coil</keyword>
<dbReference type="RefSeq" id="WP_178039356.1">
    <property type="nucleotide sequence ID" value="NZ_JBBMFE010000004.1"/>
</dbReference>
<sequence length="172" mass="19122">MLKITGACLILCSAAGIGASFSGDLKRRVRELRILKQLVYMLQGEIRYARLPLPEAFCHVSVRLPVPFGTFLSETADELKKADGRTLGEVWKMEEAKHLKGLHLVRADLEQLESLGEVLGYLDAEMQLAAIRLYLEQLENSIAEAQEHMGSRQKLYQSLGIAGGVFLVILLL</sequence>
<keyword evidence="3" id="KW-1185">Reference proteome</keyword>
<evidence type="ECO:0000313" key="3">
    <source>
        <dbReference type="Proteomes" id="UP001438008"/>
    </source>
</evidence>
<reference evidence="2 3" key="1">
    <citation type="submission" date="2024-03" db="EMBL/GenBank/DDBJ databases">
        <title>Human intestinal bacterial collection.</title>
        <authorList>
            <person name="Pauvert C."/>
            <person name="Hitch T.C.A."/>
            <person name="Clavel T."/>
        </authorList>
    </citation>
    <scope>NUCLEOTIDE SEQUENCE [LARGE SCALE GENOMIC DNA]</scope>
    <source>
        <strain evidence="2 3">CLA-AA-H132</strain>
    </source>
</reference>
<dbReference type="EMBL" id="JBBMFE010000004">
    <property type="protein sequence ID" value="MEQ2472092.1"/>
    <property type="molecule type" value="Genomic_DNA"/>
</dbReference>
<dbReference type="InterPro" id="IPR014198">
    <property type="entry name" value="Spore_III_AB"/>
</dbReference>
<accession>A0ABV1FFB5</accession>
<protein>
    <submittedName>
        <fullName evidence="2">Stage III sporulation protein AB</fullName>
    </submittedName>
</protein>
<evidence type="ECO:0000256" key="1">
    <source>
        <dbReference type="SAM" id="Coils"/>
    </source>
</evidence>
<comment type="caution">
    <text evidence="2">The sequence shown here is derived from an EMBL/GenBank/DDBJ whole genome shotgun (WGS) entry which is preliminary data.</text>
</comment>
<dbReference type="Proteomes" id="UP001438008">
    <property type="component" value="Unassembled WGS sequence"/>
</dbReference>